<dbReference type="OrthoDB" id="2960936at2759"/>
<dbReference type="GO" id="GO:0005737">
    <property type="term" value="C:cytoplasm"/>
    <property type="evidence" value="ECO:0007669"/>
    <property type="project" value="UniProtKB-SubCell"/>
</dbReference>
<dbReference type="GO" id="GO:0035973">
    <property type="term" value="P:aggrephagy"/>
    <property type="evidence" value="ECO:0007669"/>
    <property type="project" value="TreeGrafter"/>
</dbReference>
<comment type="catalytic activity">
    <reaction evidence="10">
        <text>[protein]-C-terminal L-amino acid-glycyl-phosphatidylethanolamide + H2O = [protein]-C-terminal L-amino acid-glycine + a 1,2-diacyl-sn-glycero-3-phosphoethanolamine</text>
        <dbReference type="Rhea" id="RHEA:67548"/>
        <dbReference type="Rhea" id="RHEA-COMP:17323"/>
        <dbReference type="Rhea" id="RHEA-COMP:17324"/>
        <dbReference type="ChEBI" id="CHEBI:15377"/>
        <dbReference type="ChEBI" id="CHEBI:64612"/>
        <dbReference type="ChEBI" id="CHEBI:172940"/>
        <dbReference type="ChEBI" id="CHEBI:172941"/>
    </reaction>
    <physiologicalReaction direction="left-to-right" evidence="10">
        <dbReference type="Rhea" id="RHEA:67549"/>
    </physiologicalReaction>
</comment>
<evidence type="ECO:0000256" key="1">
    <source>
        <dbReference type="ARBA" id="ARBA00004496"/>
    </source>
</evidence>
<dbReference type="EnsemblMetazoa" id="CLYHEMT016405.1">
    <property type="protein sequence ID" value="CLYHEMP016405.1"/>
    <property type="gene ID" value="CLYHEMG016405"/>
</dbReference>
<evidence type="ECO:0000259" key="13">
    <source>
        <dbReference type="Pfam" id="PF03416"/>
    </source>
</evidence>
<sequence>MAASNMTAKNESEKMDVKRKNSKIIKLKKDSVSESDEESEDDFFDREKIKKKFMSAWMNVKYGFNVQISKPSFNDQNPVWLLGRCYHIKNTDTEDDGRVVKDEHKVLSLDQFFEDFSSLVWLTYRKKFETLAKSNLTSDGGWGCMLRSGQMLLANAILIHMLREGWRTSQRATSYEKNYIYRMIVRFFNDEDSDHSPFSLHELVRVGEASGKKPGDWYGPNSVAHTISHTVNNTSHPTLETLRVYVAQDCTVYKEDVIKACTHCKNCFNPACQDKFWRSLLILVPVRLGSESLNPIYIPCLKALLALDCCVGIIGGRPKHSLYFVGFQGDKLIHLDPHYLQDKVDMSTRDFPVDSFHCQYPKKMSFEKMDPSCAIGFYCRTRADFENFCQEAKQVSPPPKQRIEYPMFIFDEGSNPSNVDFDFVDNSITQGIATVTLNTASNSGQEKDKKKLKKLLKLKRKSKSKEGVGEEGTEEETVEEYVLVD</sequence>
<dbReference type="GO" id="GO:0015031">
    <property type="term" value="P:protein transport"/>
    <property type="evidence" value="ECO:0007669"/>
    <property type="project" value="UniProtKB-KW"/>
</dbReference>
<dbReference type="GO" id="GO:0016485">
    <property type="term" value="P:protein processing"/>
    <property type="evidence" value="ECO:0007669"/>
    <property type="project" value="TreeGrafter"/>
</dbReference>
<dbReference type="InterPro" id="IPR046792">
    <property type="entry name" value="Peptidase_C54_cat"/>
</dbReference>
<dbReference type="EC" id="3.4.22.-" evidence="11"/>
<keyword evidence="5 11" id="KW-0645">Protease</keyword>
<evidence type="ECO:0000313" key="14">
    <source>
        <dbReference type="EnsemblMetazoa" id="CLYHEMP016405.1"/>
    </source>
</evidence>
<dbReference type="InterPro" id="IPR005078">
    <property type="entry name" value="Peptidase_C54"/>
</dbReference>
<keyword evidence="8 11" id="KW-0653">Protein transport</keyword>
<dbReference type="GO" id="GO:0000045">
    <property type="term" value="P:autophagosome assembly"/>
    <property type="evidence" value="ECO:0007669"/>
    <property type="project" value="TreeGrafter"/>
</dbReference>
<comment type="similarity">
    <text evidence="2 11">Belongs to the peptidase C54 family.</text>
</comment>
<keyword evidence="15" id="KW-1185">Reference proteome</keyword>
<evidence type="ECO:0000256" key="11">
    <source>
        <dbReference type="RuleBase" id="RU363115"/>
    </source>
</evidence>
<evidence type="ECO:0000256" key="9">
    <source>
        <dbReference type="ARBA" id="ARBA00023006"/>
    </source>
</evidence>
<keyword evidence="6 11" id="KW-0378">Hydrolase</keyword>
<keyword evidence="4 11" id="KW-0963">Cytoplasm</keyword>
<dbReference type="PANTHER" id="PTHR22624">
    <property type="entry name" value="CYSTEINE PROTEASE ATG4"/>
    <property type="match status" value="1"/>
</dbReference>
<feature type="compositionally biased region" description="Acidic residues" evidence="12">
    <location>
        <begin position="469"/>
        <end position="479"/>
    </location>
</feature>
<evidence type="ECO:0000256" key="10">
    <source>
        <dbReference type="ARBA" id="ARBA00029362"/>
    </source>
</evidence>
<feature type="region of interest" description="Disordered" evidence="12">
    <location>
        <begin position="459"/>
        <end position="485"/>
    </location>
</feature>
<feature type="domain" description="Peptidase C54 catalytic" evidence="13">
    <location>
        <begin position="110"/>
        <end position="391"/>
    </location>
</feature>
<dbReference type="SUPFAM" id="SSF54001">
    <property type="entry name" value="Cysteine proteinases"/>
    <property type="match status" value="1"/>
</dbReference>
<evidence type="ECO:0000256" key="3">
    <source>
        <dbReference type="ARBA" id="ARBA00022448"/>
    </source>
</evidence>
<name>A0A7M5X2W7_9CNID</name>
<evidence type="ECO:0000313" key="15">
    <source>
        <dbReference type="Proteomes" id="UP000594262"/>
    </source>
</evidence>
<evidence type="ECO:0000256" key="12">
    <source>
        <dbReference type="SAM" id="MobiDB-lite"/>
    </source>
</evidence>
<dbReference type="GO" id="GO:0000423">
    <property type="term" value="P:mitophagy"/>
    <property type="evidence" value="ECO:0007669"/>
    <property type="project" value="TreeGrafter"/>
</dbReference>
<keyword evidence="9 11" id="KW-0072">Autophagy</keyword>
<dbReference type="GO" id="GO:0034727">
    <property type="term" value="P:piecemeal microautophagy of the nucleus"/>
    <property type="evidence" value="ECO:0007669"/>
    <property type="project" value="TreeGrafter"/>
</dbReference>
<dbReference type="PANTHER" id="PTHR22624:SF52">
    <property type="entry name" value="CYSTEINE PROTEASE"/>
    <property type="match status" value="1"/>
</dbReference>
<keyword evidence="3" id="KW-0813">Transport</keyword>
<evidence type="ECO:0000256" key="8">
    <source>
        <dbReference type="ARBA" id="ARBA00022927"/>
    </source>
</evidence>
<evidence type="ECO:0000256" key="6">
    <source>
        <dbReference type="ARBA" id="ARBA00022801"/>
    </source>
</evidence>
<dbReference type="GO" id="GO:0019786">
    <property type="term" value="F:protein-phosphatidylethanolamide deconjugating activity"/>
    <property type="evidence" value="ECO:0007669"/>
    <property type="project" value="InterPro"/>
</dbReference>
<evidence type="ECO:0000256" key="4">
    <source>
        <dbReference type="ARBA" id="ARBA00022490"/>
    </source>
</evidence>
<evidence type="ECO:0000256" key="7">
    <source>
        <dbReference type="ARBA" id="ARBA00022807"/>
    </source>
</evidence>
<evidence type="ECO:0000256" key="2">
    <source>
        <dbReference type="ARBA" id="ARBA00010958"/>
    </source>
</evidence>
<accession>A0A7M5X2W7</accession>
<dbReference type="AlphaFoldDB" id="A0A7M5X2W7"/>
<keyword evidence="7" id="KW-0788">Thiol protease</keyword>
<protein>
    <recommendedName>
        <fullName evidence="11">Cysteine protease</fullName>
        <ecNumber evidence="11">3.4.22.-</ecNumber>
    </recommendedName>
</protein>
<organism evidence="14 15">
    <name type="scientific">Clytia hemisphaerica</name>
    <dbReference type="NCBI Taxonomy" id="252671"/>
    <lineage>
        <taxon>Eukaryota</taxon>
        <taxon>Metazoa</taxon>
        <taxon>Cnidaria</taxon>
        <taxon>Hydrozoa</taxon>
        <taxon>Hydroidolina</taxon>
        <taxon>Leptothecata</taxon>
        <taxon>Obeliida</taxon>
        <taxon>Clytiidae</taxon>
        <taxon>Clytia</taxon>
    </lineage>
</organism>
<dbReference type="InterPro" id="IPR038765">
    <property type="entry name" value="Papain-like_cys_pep_sf"/>
</dbReference>
<reference evidence="14" key="1">
    <citation type="submission" date="2021-01" db="UniProtKB">
        <authorList>
            <consortium name="EnsemblMetazoa"/>
        </authorList>
    </citation>
    <scope>IDENTIFICATION</scope>
</reference>
<dbReference type="Pfam" id="PF03416">
    <property type="entry name" value="Peptidase_C54"/>
    <property type="match status" value="1"/>
</dbReference>
<evidence type="ECO:0000256" key="5">
    <source>
        <dbReference type="ARBA" id="ARBA00022670"/>
    </source>
</evidence>
<proteinExistence type="inferred from homology"/>
<comment type="function">
    <text evidence="11">Cysteine protease that plays a key role in autophagy by mediating both proteolytic activation and delipidation of ATG8 family proteins.</text>
</comment>
<dbReference type="GO" id="GO:0004197">
    <property type="term" value="F:cysteine-type endopeptidase activity"/>
    <property type="evidence" value="ECO:0007669"/>
    <property type="project" value="TreeGrafter"/>
</dbReference>
<comment type="subcellular location">
    <subcellularLocation>
        <location evidence="1 11">Cytoplasm</location>
    </subcellularLocation>
</comment>
<dbReference type="Proteomes" id="UP000594262">
    <property type="component" value="Unplaced"/>
</dbReference>